<protein>
    <submittedName>
        <fullName evidence="3">YdcF family protein</fullName>
    </submittedName>
</protein>
<name>A0A7V5HZM2_UNCAE</name>
<dbReference type="Gene3D" id="3.40.50.620">
    <property type="entry name" value="HUPs"/>
    <property type="match status" value="1"/>
</dbReference>
<dbReference type="Proteomes" id="UP000886070">
    <property type="component" value="Unassembled WGS sequence"/>
</dbReference>
<evidence type="ECO:0000313" key="3">
    <source>
        <dbReference type="EMBL" id="HHF98883.1"/>
    </source>
</evidence>
<keyword evidence="1" id="KW-1133">Transmembrane helix</keyword>
<dbReference type="GO" id="GO:0043164">
    <property type="term" value="P:Gram-negative-bacterium-type cell wall biogenesis"/>
    <property type="evidence" value="ECO:0007669"/>
    <property type="project" value="TreeGrafter"/>
</dbReference>
<proteinExistence type="predicted"/>
<keyword evidence="1" id="KW-0812">Transmembrane</keyword>
<comment type="caution">
    <text evidence="3">The sequence shown here is derived from an EMBL/GenBank/DDBJ whole genome shotgun (WGS) entry which is preliminary data.</text>
</comment>
<dbReference type="GO" id="GO:0005886">
    <property type="term" value="C:plasma membrane"/>
    <property type="evidence" value="ECO:0007669"/>
    <property type="project" value="TreeGrafter"/>
</dbReference>
<dbReference type="GO" id="GO:0000270">
    <property type="term" value="P:peptidoglycan metabolic process"/>
    <property type="evidence" value="ECO:0007669"/>
    <property type="project" value="TreeGrafter"/>
</dbReference>
<organism evidence="3">
    <name type="scientific">Aerophobetes bacterium</name>
    <dbReference type="NCBI Taxonomy" id="2030807"/>
    <lineage>
        <taxon>Bacteria</taxon>
        <taxon>Candidatus Aerophobota</taxon>
    </lineage>
</organism>
<dbReference type="Pfam" id="PF02698">
    <property type="entry name" value="DUF218"/>
    <property type="match status" value="1"/>
</dbReference>
<dbReference type="InterPro" id="IPR014729">
    <property type="entry name" value="Rossmann-like_a/b/a_fold"/>
</dbReference>
<dbReference type="CDD" id="cd06259">
    <property type="entry name" value="YdcF-like"/>
    <property type="match status" value="1"/>
</dbReference>
<dbReference type="AlphaFoldDB" id="A0A7V5HZM2"/>
<evidence type="ECO:0000256" key="1">
    <source>
        <dbReference type="SAM" id="Phobius"/>
    </source>
</evidence>
<dbReference type="InterPro" id="IPR051599">
    <property type="entry name" value="Cell_Envelope_Assoc"/>
</dbReference>
<feature type="domain" description="DUF218" evidence="2">
    <location>
        <begin position="45"/>
        <end position="197"/>
    </location>
</feature>
<dbReference type="PANTHER" id="PTHR30336:SF4">
    <property type="entry name" value="ENVELOPE BIOGENESIS FACTOR ELYC"/>
    <property type="match status" value="1"/>
</dbReference>
<evidence type="ECO:0000259" key="2">
    <source>
        <dbReference type="Pfam" id="PF02698"/>
    </source>
</evidence>
<keyword evidence="1" id="KW-0472">Membrane</keyword>
<reference evidence="3" key="1">
    <citation type="journal article" date="2020" name="mSystems">
        <title>Genome- and Community-Level Interaction Insights into Carbon Utilization and Element Cycling Functions of Hydrothermarchaeota in Hydrothermal Sediment.</title>
        <authorList>
            <person name="Zhou Z."/>
            <person name="Liu Y."/>
            <person name="Xu W."/>
            <person name="Pan J."/>
            <person name="Luo Z.H."/>
            <person name="Li M."/>
        </authorList>
    </citation>
    <scope>NUCLEOTIDE SEQUENCE [LARGE SCALE GENOMIC DNA]</scope>
    <source>
        <strain evidence="3">HyVt-92</strain>
    </source>
</reference>
<accession>A0A7V5HZM2</accession>
<sequence>MRKVREYFFVAGIIFSIIFGILYLPFTQYRIFQFLTLEQRLHPAEAIVVLGGGLKSDGSLGKSTEERVRYGIFLYEIGFARYLILSGGDVVKGSVEAEKMCELALGSGIPRKAIMEESHSSNTYENALYVKKILKEYNIKGKLILVTSPYHMRRAFDCFKKQGLEVLPAPVRNSEIYKFGFYQNLRNLHLILHEFLAFALYRCNGWI</sequence>
<feature type="transmembrane region" description="Helical" evidence="1">
    <location>
        <begin position="7"/>
        <end position="26"/>
    </location>
</feature>
<dbReference type="PANTHER" id="PTHR30336">
    <property type="entry name" value="INNER MEMBRANE PROTEIN, PROBABLE PERMEASE"/>
    <property type="match status" value="1"/>
</dbReference>
<dbReference type="InterPro" id="IPR003848">
    <property type="entry name" value="DUF218"/>
</dbReference>
<dbReference type="EMBL" id="DRTT01000144">
    <property type="protein sequence ID" value="HHF98883.1"/>
    <property type="molecule type" value="Genomic_DNA"/>
</dbReference>
<gene>
    <name evidence="3" type="ORF">ENL39_05290</name>
</gene>